<dbReference type="PANTHER" id="PTHR48111">
    <property type="entry name" value="REGULATOR OF RPOS"/>
    <property type="match status" value="1"/>
</dbReference>
<name>A0ABV3Q7K1_9BACL</name>
<evidence type="ECO:0000256" key="3">
    <source>
        <dbReference type="ARBA" id="ARBA00022553"/>
    </source>
</evidence>
<dbReference type="Gene3D" id="1.10.10.10">
    <property type="entry name" value="Winged helix-like DNA-binding domain superfamily/Winged helix DNA-binding domain"/>
    <property type="match status" value="1"/>
</dbReference>
<keyword evidence="7 13" id="KW-0238">DNA-binding</keyword>
<keyword evidence="9" id="KW-0804">Transcription</keyword>
<dbReference type="RefSeq" id="WP_367780572.1">
    <property type="nucleotide sequence ID" value="NZ_JBFMIA010000022.1"/>
</dbReference>
<evidence type="ECO:0000256" key="8">
    <source>
        <dbReference type="ARBA" id="ARBA00023159"/>
    </source>
</evidence>
<evidence type="ECO:0000256" key="2">
    <source>
        <dbReference type="ARBA" id="ARBA00022490"/>
    </source>
</evidence>
<gene>
    <name evidence="16" type="ORF">AB1471_14950</name>
</gene>
<dbReference type="SMART" id="SM00862">
    <property type="entry name" value="Trans_reg_C"/>
    <property type="match status" value="1"/>
</dbReference>
<dbReference type="InterPro" id="IPR039420">
    <property type="entry name" value="WalR-like"/>
</dbReference>
<dbReference type="Proteomes" id="UP001556040">
    <property type="component" value="Unassembled WGS sequence"/>
</dbReference>
<dbReference type="InterPro" id="IPR036388">
    <property type="entry name" value="WH-like_DNA-bd_sf"/>
</dbReference>
<keyword evidence="3 12" id="KW-0597">Phosphoprotein</keyword>
<evidence type="ECO:0000256" key="13">
    <source>
        <dbReference type="PROSITE-ProRule" id="PRU01091"/>
    </source>
</evidence>
<feature type="modified residue" description="4-aspartylphosphate" evidence="12">
    <location>
        <position position="53"/>
    </location>
</feature>
<feature type="domain" description="Response regulatory" evidence="14">
    <location>
        <begin position="4"/>
        <end position="117"/>
    </location>
</feature>
<keyword evidence="5" id="KW-0805">Transcription regulation</keyword>
<evidence type="ECO:0000256" key="12">
    <source>
        <dbReference type="PROSITE-ProRule" id="PRU00169"/>
    </source>
</evidence>
<accession>A0ABV3Q7K1</accession>
<dbReference type="InterPro" id="IPR001789">
    <property type="entry name" value="Sig_transdc_resp-reg_receiver"/>
</dbReference>
<organism evidence="16 17">
    <name type="scientific">Jeotgalibacillus marinus</name>
    <dbReference type="NCBI Taxonomy" id="86667"/>
    <lineage>
        <taxon>Bacteria</taxon>
        <taxon>Bacillati</taxon>
        <taxon>Bacillota</taxon>
        <taxon>Bacilli</taxon>
        <taxon>Bacillales</taxon>
        <taxon>Caryophanaceae</taxon>
        <taxon>Jeotgalibacillus</taxon>
    </lineage>
</organism>
<reference evidence="16 17" key="1">
    <citation type="journal article" date="1979" name="Int. J. Syst. Evol. Microbiol.">
        <title>Bacillus globisporus subsp. marinus subsp. nov.</title>
        <authorList>
            <person name="Liu H."/>
        </authorList>
    </citation>
    <scope>NUCLEOTIDE SEQUENCE [LARGE SCALE GENOMIC DNA]</scope>
    <source>
        <strain evidence="16 17">DSM 1297</strain>
    </source>
</reference>
<keyword evidence="6" id="KW-0843">Virulence</keyword>
<comment type="function">
    <text evidence="10">Member of the two-component regulatory system HssS/HssR involved in intracellular heme homeostasis and tempering of staphylococcal virulence. Phosphorylated HssR binds to a direct repeat sequence within hrtAB promoter and activates the expression of hrtAB, an efflux pump, in response to extracellular heme, hemin, hemoglobin or blood.</text>
</comment>
<dbReference type="Pfam" id="PF00072">
    <property type="entry name" value="Response_reg"/>
    <property type="match status" value="1"/>
</dbReference>
<proteinExistence type="predicted"/>
<evidence type="ECO:0000256" key="10">
    <source>
        <dbReference type="ARBA" id="ARBA00037471"/>
    </source>
</evidence>
<keyword evidence="2" id="KW-0963">Cytoplasm</keyword>
<dbReference type="EMBL" id="JBFMIA010000022">
    <property type="protein sequence ID" value="MEW9503083.1"/>
    <property type="molecule type" value="Genomic_DNA"/>
</dbReference>
<dbReference type="InterPro" id="IPR001867">
    <property type="entry name" value="OmpR/PhoB-type_DNA-bd"/>
</dbReference>
<protein>
    <recommendedName>
        <fullName evidence="11">Heme response regulator HssR</fullName>
    </recommendedName>
</protein>
<evidence type="ECO:0000313" key="16">
    <source>
        <dbReference type="EMBL" id="MEW9503083.1"/>
    </source>
</evidence>
<evidence type="ECO:0000256" key="7">
    <source>
        <dbReference type="ARBA" id="ARBA00023125"/>
    </source>
</evidence>
<evidence type="ECO:0000256" key="11">
    <source>
        <dbReference type="ARBA" id="ARBA00039976"/>
    </source>
</evidence>
<dbReference type="CDD" id="cd17574">
    <property type="entry name" value="REC_OmpR"/>
    <property type="match status" value="1"/>
</dbReference>
<dbReference type="PROSITE" id="PS51755">
    <property type="entry name" value="OMPR_PHOB"/>
    <property type="match status" value="1"/>
</dbReference>
<dbReference type="PANTHER" id="PTHR48111:SF49">
    <property type="entry name" value="HEME RESPONSE REGULATOR HSSR"/>
    <property type="match status" value="1"/>
</dbReference>
<comment type="caution">
    <text evidence="16">The sequence shown here is derived from an EMBL/GenBank/DDBJ whole genome shotgun (WGS) entry which is preliminary data.</text>
</comment>
<comment type="subcellular location">
    <subcellularLocation>
        <location evidence="1">Cytoplasm</location>
    </subcellularLocation>
</comment>
<dbReference type="PROSITE" id="PS50110">
    <property type="entry name" value="RESPONSE_REGULATORY"/>
    <property type="match status" value="1"/>
</dbReference>
<dbReference type="InterPro" id="IPR011006">
    <property type="entry name" value="CheY-like_superfamily"/>
</dbReference>
<evidence type="ECO:0000256" key="1">
    <source>
        <dbReference type="ARBA" id="ARBA00004496"/>
    </source>
</evidence>
<feature type="DNA-binding region" description="OmpR/PhoB-type" evidence="13">
    <location>
        <begin position="125"/>
        <end position="223"/>
    </location>
</feature>
<sequence length="225" mass="26195">MDLKILIVDDDENIRELVRLFLEKEGFQTTQVSDGNEASELLEKETFHCAVIDIMMPNMDGWALCEEIKQYYEMPVLMLTARSEVDDRIKGFKLGTDDYLTKPFHPMELVMRVKSILKRYNLSSDEIITLGAIQIDTRKYSVSTDDMSISLPVKQFDLLYTLARSPGKIFTRDQLIEKIWGFDYEGDDRTVDTQIKRLRKNLSDMDNQMEIKTVRGLGYKLERAK</sequence>
<dbReference type="Gene3D" id="6.10.250.690">
    <property type="match status" value="1"/>
</dbReference>
<dbReference type="SMART" id="SM00448">
    <property type="entry name" value="REC"/>
    <property type="match status" value="1"/>
</dbReference>
<dbReference type="Gene3D" id="3.40.50.2300">
    <property type="match status" value="1"/>
</dbReference>
<evidence type="ECO:0000259" key="15">
    <source>
        <dbReference type="PROSITE" id="PS51755"/>
    </source>
</evidence>
<evidence type="ECO:0000256" key="6">
    <source>
        <dbReference type="ARBA" id="ARBA00023026"/>
    </source>
</evidence>
<dbReference type="SUPFAM" id="SSF52172">
    <property type="entry name" value="CheY-like"/>
    <property type="match status" value="1"/>
</dbReference>
<evidence type="ECO:0000259" key="14">
    <source>
        <dbReference type="PROSITE" id="PS50110"/>
    </source>
</evidence>
<dbReference type="Pfam" id="PF00486">
    <property type="entry name" value="Trans_reg_C"/>
    <property type="match status" value="1"/>
</dbReference>
<dbReference type="CDD" id="cd00383">
    <property type="entry name" value="trans_reg_C"/>
    <property type="match status" value="1"/>
</dbReference>
<evidence type="ECO:0000256" key="9">
    <source>
        <dbReference type="ARBA" id="ARBA00023163"/>
    </source>
</evidence>
<keyword evidence="8" id="KW-0010">Activator</keyword>
<keyword evidence="4" id="KW-0902">Two-component regulatory system</keyword>
<feature type="domain" description="OmpR/PhoB-type" evidence="15">
    <location>
        <begin position="125"/>
        <end position="223"/>
    </location>
</feature>
<evidence type="ECO:0000256" key="5">
    <source>
        <dbReference type="ARBA" id="ARBA00023015"/>
    </source>
</evidence>
<keyword evidence="17" id="KW-1185">Reference proteome</keyword>
<evidence type="ECO:0000313" key="17">
    <source>
        <dbReference type="Proteomes" id="UP001556040"/>
    </source>
</evidence>
<evidence type="ECO:0000256" key="4">
    <source>
        <dbReference type="ARBA" id="ARBA00023012"/>
    </source>
</evidence>